<dbReference type="EMBL" id="PIWU01000026">
    <property type="protein sequence ID" value="PKE55501.1"/>
    <property type="molecule type" value="Genomic_DNA"/>
</dbReference>
<reference evidence="1" key="1">
    <citation type="submission" date="2017-12" db="EMBL/GenBank/DDBJ databases">
        <title>Genomics of Macrococcus caseolyticus.</title>
        <authorList>
            <person name="MacFadyen A.C."/>
            <person name="Paterson G.K."/>
        </authorList>
    </citation>
    <scope>NUCLEOTIDE SEQUENCE</scope>
    <source>
        <strain evidence="1">5459_5_49</strain>
    </source>
</reference>
<gene>
    <name evidence="1" type="ORF">CW682_11590</name>
</gene>
<keyword evidence="2" id="KW-1185">Reference proteome</keyword>
<proteinExistence type="predicted"/>
<dbReference type="Proteomes" id="UP000233606">
    <property type="component" value="Unassembled WGS sequence"/>
</dbReference>
<organism evidence="1 2">
    <name type="scientific">Macrococcoides caseolyticum</name>
    <dbReference type="NCBI Taxonomy" id="69966"/>
    <lineage>
        <taxon>Bacteria</taxon>
        <taxon>Bacillati</taxon>
        <taxon>Bacillota</taxon>
        <taxon>Bacilli</taxon>
        <taxon>Bacillales</taxon>
        <taxon>Staphylococcaceae</taxon>
        <taxon>Macrococcoides</taxon>
    </lineage>
</organism>
<name>A0ACC9MRB6_9STAP</name>
<sequence length="439" mass="51288">MSKLLKKDTLTDGVISNLLEERFNGRKHLRIKELQEIHEVLLKLGFFREEAERVYFSDEIIKNQRLKENNTELYNSMREERINNYVTLFPEKAFILNDGIHAAFGAFNYIYRAKGQRIFWNDKGLIYYRSIYCTIDENGMEYSTIDIGDELDIFSEEVDEELVDTSALEEGIGSIENLILNLTTIKQDFLRDYPIEYLLFPKDVEGLSDFSLELKEQIWVVVIELVKDLLINPAEEKNSCLYFLVSFLEKLNIQPKALHIMELLEFYKDNNQRVELGIFHEILEILGTSIKRTSYLENNKEILKLSEELKIIQVGRDMANTYHDLIFRVLNQVFDCQLMRGSKEVKIDKGKKRIDIVYDNVGEKGFFSYIKKMHRVYCPKIIIECKNYSSDPTNPEIDQLIGRLGKHTGKLGILICRTIKDEQSLLERCQAAFGMSTKT</sequence>
<accession>A0ACC9MRB6</accession>
<comment type="caution">
    <text evidence="1">The sequence shown here is derived from an EMBL/GenBank/DDBJ whole genome shotgun (WGS) entry which is preliminary data.</text>
</comment>
<evidence type="ECO:0000313" key="2">
    <source>
        <dbReference type="Proteomes" id="UP000233606"/>
    </source>
</evidence>
<evidence type="ECO:0000313" key="1">
    <source>
        <dbReference type="EMBL" id="PKE55501.1"/>
    </source>
</evidence>
<protein>
    <submittedName>
        <fullName evidence="1">Uncharacterized protein</fullName>
    </submittedName>
</protein>